<dbReference type="VEuPathDB" id="TrichDB:TVAG_065830"/>
<keyword evidence="1" id="KW-0813">Transport</keyword>
<keyword evidence="7" id="KW-1185">Reference proteome</keyword>
<dbReference type="GO" id="GO:1990745">
    <property type="term" value="C:EARP complex"/>
    <property type="evidence" value="ECO:0000318"/>
    <property type="project" value="GO_Central"/>
</dbReference>
<name>A2ELY7_TRIV3</name>
<dbReference type="AlphaFoldDB" id="A2ELY7"/>
<dbReference type="GO" id="GO:0000149">
    <property type="term" value="F:SNARE binding"/>
    <property type="evidence" value="ECO:0000318"/>
    <property type="project" value="GO_Central"/>
</dbReference>
<reference evidence="6" key="1">
    <citation type="submission" date="2006-10" db="EMBL/GenBank/DDBJ databases">
        <authorList>
            <person name="Amadeo P."/>
            <person name="Zhao Q."/>
            <person name="Wortman J."/>
            <person name="Fraser-Liggett C."/>
            <person name="Carlton J."/>
        </authorList>
    </citation>
    <scope>NUCLEOTIDE SEQUENCE</scope>
    <source>
        <strain evidence="6">G3</strain>
    </source>
</reference>
<dbReference type="STRING" id="5722.A2ELY7"/>
<dbReference type="PANTHER" id="PTHR13258">
    <property type="entry name" value="SYNDETIN"/>
    <property type="match status" value="1"/>
</dbReference>
<dbReference type="VEuPathDB" id="TrichDB:TVAGG3_0988690"/>
<organism evidence="6 7">
    <name type="scientific">Trichomonas vaginalis (strain ATCC PRA-98 / G3)</name>
    <dbReference type="NCBI Taxonomy" id="412133"/>
    <lineage>
        <taxon>Eukaryota</taxon>
        <taxon>Metamonada</taxon>
        <taxon>Parabasalia</taxon>
        <taxon>Trichomonadida</taxon>
        <taxon>Trichomonadidae</taxon>
        <taxon>Trichomonas</taxon>
    </lineage>
</organism>
<evidence type="ECO:0000259" key="4">
    <source>
        <dbReference type="Pfam" id="PF10474"/>
    </source>
</evidence>
<dbReference type="EMBL" id="DS113426">
    <property type="protein sequence ID" value="EAY06326.1"/>
    <property type="molecule type" value="Genomic_DNA"/>
</dbReference>
<feature type="domain" description="Vacuolar protein sorting-associated protein 54 N-terminal" evidence="5">
    <location>
        <begin position="205"/>
        <end position="279"/>
    </location>
</feature>
<keyword evidence="3" id="KW-0175">Coiled coil</keyword>
<gene>
    <name evidence="6" type="ORF">TVAG_065830</name>
</gene>
<sequence>MEQKSDNEINTLEEVPRIFFDSSTPDDCVLSILSGLPPVFDEKFGEALDKQIKIAESSIGIVSEELTKHVYASQDSIFDATSRFLKLQEQVENSTRYISSIRSEITSVRENTLDPMINVYTHIRNLKRYNKNSKVVHFTKCLLLIDEILHSRQFITASYNYECIKNILNQDDLSYSPEIYDKFYAIGFPDFPTDVCGESDPLKIGELKKIGCISEILESIQQFPSNLETILTKELQELSETFDEQKYSEVIASYLFISESPPIAKMLVNIYTKLLHDRAYAYFEASSNDIDTLFRFMDTNCALLKKFQTFIQFHSDNSQITDIIDKINPDYIIPKIDGERFDNILSSILTGFHDNFNHFYSAAESSVLQFLSRINCKSLDALSFIKLVRGLKEFTSILTCEGIQDWLQITSSEYLQRYTSACIMSTRQAIASDSWAPVPIESDFLQHVQTVPCDEQIFEFPTDEEPTKRYTCSSAMQCVRIIHSLVCLSVELNKESCISLIINVSSTYVAGIINTFCSPYPLLTVSDGSVSFSQKLTRSFQNSFVENLKTTLRLIGHLSLTEQRPVESAESHLMQMIVGTEGLKLLSWYLKGIKNYLNTIENEKVTKFYDITVFQLLKQCRPNISAFCARNFMNIKQLKYQIIAADWNVQEITIEYHGFVSILKKSLENLSKTLLSFQLPRDVSDDIWRGTWMRICNVLIHAFGSVRVCNSNGRSLMIGDTRAAATIFTNMTKLTDIDYVDVLDYINAFFFNLTEFSSWLEKASLRYKSSYLVNLIRTGLSCKLSSKDMRDLLSKVETPPK</sequence>
<dbReference type="OrthoDB" id="10264071at2759"/>
<proteinExistence type="predicted"/>
<evidence type="ECO:0000259" key="5">
    <source>
        <dbReference type="Pfam" id="PF10475"/>
    </source>
</evidence>
<dbReference type="InterPro" id="IPR040047">
    <property type="entry name" value="VPS50"/>
</dbReference>
<dbReference type="Pfam" id="PF10474">
    <property type="entry name" value="Syndetin_C"/>
    <property type="match status" value="1"/>
</dbReference>
<dbReference type="GO" id="GO:0005829">
    <property type="term" value="C:cytosol"/>
    <property type="evidence" value="ECO:0007669"/>
    <property type="project" value="GOC"/>
</dbReference>
<feature type="domain" description="Syndetin C-terminal" evidence="4">
    <location>
        <begin position="573"/>
        <end position="797"/>
    </location>
</feature>
<keyword evidence="2" id="KW-0653">Protein transport</keyword>
<dbReference type="RefSeq" id="XP_001318549.1">
    <property type="nucleotide sequence ID" value="XM_001318514.1"/>
</dbReference>
<evidence type="ECO:0000256" key="1">
    <source>
        <dbReference type="ARBA" id="ARBA00022448"/>
    </source>
</evidence>
<evidence type="ECO:0000256" key="3">
    <source>
        <dbReference type="ARBA" id="ARBA00023054"/>
    </source>
</evidence>
<protein>
    <submittedName>
        <fullName evidence="6">Uncharacterized protein</fullName>
    </submittedName>
</protein>
<evidence type="ECO:0000313" key="6">
    <source>
        <dbReference type="EMBL" id="EAY06326.1"/>
    </source>
</evidence>
<evidence type="ECO:0000256" key="2">
    <source>
        <dbReference type="ARBA" id="ARBA00022927"/>
    </source>
</evidence>
<dbReference type="InterPro" id="IPR019515">
    <property type="entry name" value="VPS54_N"/>
</dbReference>
<evidence type="ECO:0000313" key="7">
    <source>
        <dbReference type="Proteomes" id="UP000001542"/>
    </source>
</evidence>
<dbReference type="InParanoid" id="A2ELY7"/>
<dbReference type="GO" id="GO:0015031">
    <property type="term" value="P:protein transport"/>
    <property type="evidence" value="ECO:0007669"/>
    <property type="project" value="UniProtKB-KW"/>
</dbReference>
<dbReference type="SMR" id="A2ELY7"/>
<dbReference type="InterPro" id="IPR019514">
    <property type="entry name" value="Syndetin_C"/>
</dbReference>
<dbReference type="Pfam" id="PF10475">
    <property type="entry name" value="Vps54_N"/>
    <property type="match status" value="1"/>
</dbReference>
<reference evidence="6" key="2">
    <citation type="journal article" date="2007" name="Science">
        <title>Draft genome sequence of the sexually transmitted pathogen Trichomonas vaginalis.</title>
        <authorList>
            <person name="Carlton J.M."/>
            <person name="Hirt R.P."/>
            <person name="Silva J.C."/>
            <person name="Delcher A.L."/>
            <person name="Schatz M."/>
            <person name="Zhao Q."/>
            <person name="Wortman J.R."/>
            <person name="Bidwell S.L."/>
            <person name="Alsmark U.C.M."/>
            <person name="Besteiro S."/>
            <person name="Sicheritz-Ponten T."/>
            <person name="Noel C.J."/>
            <person name="Dacks J.B."/>
            <person name="Foster P.G."/>
            <person name="Simillion C."/>
            <person name="Van de Peer Y."/>
            <person name="Miranda-Saavedra D."/>
            <person name="Barton G.J."/>
            <person name="Westrop G.D."/>
            <person name="Mueller S."/>
            <person name="Dessi D."/>
            <person name="Fiori P.L."/>
            <person name="Ren Q."/>
            <person name="Paulsen I."/>
            <person name="Zhang H."/>
            <person name="Bastida-Corcuera F.D."/>
            <person name="Simoes-Barbosa A."/>
            <person name="Brown M.T."/>
            <person name="Hayes R.D."/>
            <person name="Mukherjee M."/>
            <person name="Okumura C.Y."/>
            <person name="Schneider R."/>
            <person name="Smith A.J."/>
            <person name="Vanacova S."/>
            <person name="Villalvazo M."/>
            <person name="Haas B.J."/>
            <person name="Pertea M."/>
            <person name="Feldblyum T.V."/>
            <person name="Utterback T.R."/>
            <person name="Shu C.L."/>
            <person name="Osoegawa K."/>
            <person name="de Jong P.J."/>
            <person name="Hrdy I."/>
            <person name="Horvathova L."/>
            <person name="Zubacova Z."/>
            <person name="Dolezal P."/>
            <person name="Malik S.B."/>
            <person name="Logsdon J.M. Jr."/>
            <person name="Henze K."/>
            <person name="Gupta A."/>
            <person name="Wang C.C."/>
            <person name="Dunne R.L."/>
            <person name="Upcroft J.A."/>
            <person name="Upcroft P."/>
            <person name="White O."/>
            <person name="Salzberg S.L."/>
            <person name="Tang P."/>
            <person name="Chiu C.-H."/>
            <person name="Lee Y.-S."/>
            <person name="Embley T.M."/>
            <person name="Coombs G.H."/>
            <person name="Mottram J.C."/>
            <person name="Tachezy J."/>
            <person name="Fraser-Liggett C.M."/>
            <person name="Johnson P.J."/>
        </authorList>
    </citation>
    <scope>NUCLEOTIDE SEQUENCE [LARGE SCALE GENOMIC DNA]</scope>
    <source>
        <strain evidence="6">G3</strain>
    </source>
</reference>
<dbReference type="GO" id="GO:0042147">
    <property type="term" value="P:retrograde transport, endosome to Golgi"/>
    <property type="evidence" value="ECO:0007669"/>
    <property type="project" value="InterPro"/>
</dbReference>
<dbReference type="KEGG" id="tva:4764201"/>
<dbReference type="PANTHER" id="PTHR13258:SF0">
    <property type="entry name" value="SYNDETIN"/>
    <property type="match status" value="1"/>
</dbReference>
<dbReference type="GO" id="GO:0032456">
    <property type="term" value="P:endocytic recycling"/>
    <property type="evidence" value="ECO:0000318"/>
    <property type="project" value="GO_Central"/>
</dbReference>
<accession>A2ELY7</accession>
<dbReference type="Proteomes" id="UP000001542">
    <property type="component" value="Unassembled WGS sequence"/>
</dbReference>